<feature type="transmembrane region" description="Helical" evidence="6">
    <location>
        <begin position="346"/>
        <end position="369"/>
    </location>
</feature>
<keyword evidence="3 6" id="KW-0812">Transmembrane</keyword>
<feature type="transmembrane region" description="Helical" evidence="6">
    <location>
        <begin position="318"/>
        <end position="340"/>
    </location>
</feature>
<dbReference type="Proteomes" id="UP000587579">
    <property type="component" value="Unassembled WGS sequence"/>
</dbReference>
<gene>
    <name evidence="7" type="ORF">HNQ05_001845</name>
</gene>
<sequence>MSLHIMIESIRNDIAFLKKRATPVVWVTAATAFNNLLAFVVNVVAARMLGAEGYGVFALAFAVATLVGLLGDLGFNLSMVRLFNKYQSEPEKQSMLLGVALGVKGMLFLLLAVALWPLSKLLALRLVADYTSNWLMATALLTGGLLFLWTYLQSYLQAYRAFKWLTTCIIIYSGLRLVGLPIAYIYFPRDPLAWLVTTYTAPVLVLALFGVAPKGYKAISSLLKQPDARSAMLKELLKYSKWVALSGIAYTSMPYVVRFILATRASVEDVGIFSAGMAFTAAFSTLNTAVRAVLFPQVTALEGREAIERYIGRLVRMAPYYAGFAVLGIVGLGALQWAVLGEEYRLALPVFLVTSSAFATVVFLSLGTMLVHTMMRPEAEAYIELIRLCLVTLGSILVAPSGAIGVAVVLALFMVGGTLAKLLMVRRWINELPR</sequence>
<dbReference type="Pfam" id="PF01943">
    <property type="entry name" value="Polysacc_synt"/>
    <property type="match status" value="1"/>
</dbReference>
<dbReference type="PANTHER" id="PTHR30250:SF11">
    <property type="entry name" value="O-ANTIGEN TRANSPORTER-RELATED"/>
    <property type="match status" value="1"/>
</dbReference>
<feature type="transmembrane region" description="Helical" evidence="6">
    <location>
        <begin position="273"/>
        <end position="294"/>
    </location>
</feature>
<keyword evidence="4 6" id="KW-1133">Transmembrane helix</keyword>
<dbReference type="InterPro" id="IPR050833">
    <property type="entry name" value="Poly_Biosynth_Transport"/>
</dbReference>
<dbReference type="RefSeq" id="WP_147148802.1">
    <property type="nucleotide sequence ID" value="NZ_JACHEZ010000007.1"/>
</dbReference>
<feature type="transmembrane region" description="Helical" evidence="6">
    <location>
        <begin position="242"/>
        <end position="261"/>
    </location>
</feature>
<feature type="transmembrane region" description="Helical" evidence="6">
    <location>
        <begin position="96"/>
        <end position="118"/>
    </location>
</feature>
<comment type="subcellular location">
    <subcellularLocation>
        <location evidence="1">Cell membrane</location>
        <topology evidence="1">Multi-pass membrane protein</topology>
    </subcellularLocation>
</comment>
<evidence type="ECO:0000256" key="4">
    <source>
        <dbReference type="ARBA" id="ARBA00022989"/>
    </source>
</evidence>
<evidence type="ECO:0000313" key="8">
    <source>
        <dbReference type="Proteomes" id="UP000587579"/>
    </source>
</evidence>
<name>A0ABR6P5B9_9DEIN</name>
<keyword evidence="2" id="KW-1003">Cell membrane</keyword>
<evidence type="ECO:0000256" key="2">
    <source>
        <dbReference type="ARBA" id="ARBA00022475"/>
    </source>
</evidence>
<keyword evidence="5 6" id="KW-0472">Membrane</keyword>
<protein>
    <submittedName>
        <fullName evidence="7">O-antigen/teichoic acid export membrane protein</fullName>
    </submittedName>
</protein>
<evidence type="ECO:0000256" key="3">
    <source>
        <dbReference type="ARBA" id="ARBA00022692"/>
    </source>
</evidence>
<dbReference type="PANTHER" id="PTHR30250">
    <property type="entry name" value="PST FAMILY PREDICTED COLANIC ACID TRANSPORTER"/>
    <property type="match status" value="1"/>
</dbReference>
<feature type="transmembrane region" description="Helical" evidence="6">
    <location>
        <begin position="130"/>
        <end position="152"/>
    </location>
</feature>
<proteinExistence type="predicted"/>
<feature type="transmembrane region" description="Helical" evidence="6">
    <location>
        <begin position="192"/>
        <end position="212"/>
    </location>
</feature>
<feature type="transmembrane region" description="Helical" evidence="6">
    <location>
        <begin position="404"/>
        <end position="424"/>
    </location>
</feature>
<evidence type="ECO:0000256" key="6">
    <source>
        <dbReference type="SAM" id="Phobius"/>
    </source>
</evidence>
<keyword evidence="8" id="KW-1185">Reference proteome</keyword>
<feature type="transmembrane region" description="Helical" evidence="6">
    <location>
        <begin position="21"/>
        <end position="41"/>
    </location>
</feature>
<dbReference type="EMBL" id="JACHEZ010000007">
    <property type="protein sequence ID" value="MBB6030462.1"/>
    <property type="molecule type" value="Genomic_DNA"/>
</dbReference>
<accession>A0ABR6P5B9</accession>
<organism evidence="7 8">
    <name type="scientific">Oceanithermus desulfurans</name>
    <dbReference type="NCBI Taxonomy" id="227924"/>
    <lineage>
        <taxon>Bacteria</taxon>
        <taxon>Thermotogati</taxon>
        <taxon>Deinococcota</taxon>
        <taxon>Deinococci</taxon>
        <taxon>Thermales</taxon>
        <taxon>Thermaceae</taxon>
        <taxon>Oceanithermus</taxon>
    </lineage>
</organism>
<evidence type="ECO:0000313" key="7">
    <source>
        <dbReference type="EMBL" id="MBB6030462.1"/>
    </source>
</evidence>
<evidence type="ECO:0000256" key="1">
    <source>
        <dbReference type="ARBA" id="ARBA00004651"/>
    </source>
</evidence>
<comment type="caution">
    <text evidence="7">The sequence shown here is derived from an EMBL/GenBank/DDBJ whole genome shotgun (WGS) entry which is preliminary data.</text>
</comment>
<evidence type="ECO:0000256" key="5">
    <source>
        <dbReference type="ARBA" id="ARBA00023136"/>
    </source>
</evidence>
<dbReference type="InterPro" id="IPR002797">
    <property type="entry name" value="Polysacc_synth"/>
</dbReference>
<feature type="transmembrane region" description="Helical" evidence="6">
    <location>
        <begin position="164"/>
        <end position="186"/>
    </location>
</feature>
<feature type="transmembrane region" description="Helical" evidence="6">
    <location>
        <begin position="53"/>
        <end position="75"/>
    </location>
</feature>
<reference evidence="7 8" key="1">
    <citation type="submission" date="2020-08" db="EMBL/GenBank/DDBJ databases">
        <title>Genomic Encyclopedia of Type Strains, Phase IV (KMG-IV): sequencing the most valuable type-strain genomes for metagenomic binning, comparative biology and taxonomic classification.</title>
        <authorList>
            <person name="Goeker M."/>
        </authorList>
    </citation>
    <scope>NUCLEOTIDE SEQUENCE [LARGE SCALE GENOMIC DNA]</scope>
    <source>
        <strain evidence="7 8">DSM 15757</strain>
    </source>
</reference>